<evidence type="ECO:0000259" key="7">
    <source>
        <dbReference type="PROSITE" id="PS50157"/>
    </source>
</evidence>
<feature type="non-terminal residue" evidence="8">
    <location>
        <position position="1"/>
    </location>
</feature>
<dbReference type="Gene3D" id="3.30.160.60">
    <property type="entry name" value="Classic Zinc Finger"/>
    <property type="match status" value="2"/>
</dbReference>
<keyword evidence="3 5" id="KW-0863">Zinc-finger</keyword>
<dbReference type="Pfam" id="PF02257">
    <property type="entry name" value="RFX_DNA_binding"/>
    <property type="match status" value="1"/>
</dbReference>
<feature type="domain" description="C2H2-type" evidence="7">
    <location>
        <begin position="186"/>
        <end position="208"/>
    </location>
</feature>
<dbReference type="InterPro" id="IPR036236">
    <property type="entry name" value="Znf_C2H2_sf"/>
</dbReference>
<dbReference type="PROSITE" id="PS00028">
    <property type="entry name" value="ZINC_FINGER_C2H2_1"/>
    <property type="match status" value="7"/>
</dbReference>
<dbReference type="SUPFAM" id="SSF57667">
    <property type="entry name" value="beta-beta-alpha zinc fingers"/>
    <property type="match status" value="2"/>
</dbReference>
<feature type="non-terminal residue" evidence="8">
    <location>
        <position position="1041"/>
    </location>
</feature>
<dbReference type="EMBL" id="CAXKWB010044476">
    <property type="protein sequence ID" value="CAL4160733.1"/>
    <property type="molecule type" value="Genomic_DNA"/>
</dbReference>
<dbReference type="InterPro" id="IPR013087">
    <property type="entry name" value="Znf_C2H2_type"/>
</dbReference>
<feature type="domain" description="C2H2-type" evidence="7">
    <location>
        <begin position="464"/>
        <end position="486"/>
    </location>
</feature>
<evidence type="ECO:0000256" key="4">
    <source>
        <dbReference type="ARBA" id="ARBA00022833"/>
    </source>
</evidence>
<keyword evidence="9" id="KW-1185">Reference proteome</keyword>
<accession>A0AAV2S3E1</accession>
<dbReference type="Pfam" id="PF00096">
    <property type="entry name" value="zf-C2H2"/>
    <property type="match status" value="1"/>
</dbReference>
<sequence>SGPYEVTRKWLLDNFRMAEDHSVNHQNIAKFYDEFCTKENVKPLSTNLFVKLTRALYPSVLYRRMGKRVENNYIYEGLTVRAESKYQLRDQEENDEIQSKLTDIPKHPTKLQELIRKTLEMPIPSTADQSTPKSPSKSSETQIQSDIQFDIIHESSSGSNLSYKKTSYKSPSTNNFNKSDKTLPELSCPVCDRKFSLIFALNVHVRDHFLVESDNDTGNSEYKESVIDLENEVNDKVRKSEVKMTCETCPLCRIKVSDKESLNMHMQACSHVQQASSSSIYKFPSDRINQGLEISEKKMSYNNLCHKTKIRYENIIKCNGCLRVSFEKNKESSMNMNCVICKSPKRFALISVKDYFQIMRNSKITMLFECLECGLLLKDRKLIISHIGVAHQNIMLMDEPDALYETHSTLIGDYSLKNQEDTDSLHRSLLKGIEPQEDELRVASSENEDFWKEKYAAEAQKNSYECNICFKIFPYQSWLQRHIQNHNKVLTCHICSDTFTSFSYFKSHMEQVHKTPVPDKKEAPVSQSNKTGKNCTGNVNFESIPVEDDDMDDYDDYEDDDEFYYFEDDDDDDDSFEKECYPLTVGIVKPGKTGEREFQNHKSASPVFIDASSVAIDALPVALDALPVAIDASPVTIDNVTSKRIWPNSPQKRSIDTNKCPFCLTSFKNKDKLLHHIMTHKEMNNLITLTRNEMSANKSVDSLFHCSFCNKKFTTVDGLKVHEKKHKGKSNNNDLSVLQAAGKLQPKTVAEARNNKNNDKPIKSIQIKSKNIKDSFVFRDSIVNTTMEDPFVEDIGLEENVSLNEFNPNNSNVINLRIDPQNRIISVVQNESSVIEPLVNSITLIDNVSYLKNKLGSKLLTNNSISDKYDNGLSSNKDTLVLNSSKLGNATSKNESASKRKASSLQYNLNTIQESFETKRRKKNVISHMSKNEMDPHKYMGMKCEKGNILSVDKNKLAVTTICATCTNHFKPEFDLEIFKRLKLESTVSCPNCGTEFLYQCLWPELRLLFNENESTNIPKKTFSEELIDLTHSTSLNQPLK</sequence>
<dbReference type="GO" id="GO:0000977">
    <property type="term" value="F:RNA polymerase II transcription regulatory region sequence-specific DNA binding"/>
    <property type="evidence" value="ECO:0007669"/>
    <property type="project" value="TreeGrafter"/>
</dbReference>
<dbReference type="Gene3D" id="1.10.10.10">
    <property type="entry name" value="Winged helix-like DNA-binding domain superfamily/Winged helix DNA-binding domain"/>
    <property type="match status" value="1"/>
</dbReference>
<dbReference type="InterPro" id="IPR036388">
    <property type="entry name" value="WH-like_DNA-bd_sf"/>
</dbReference>
<dbReference type="AlphaFoldDB" id="A0AAV2S3E1"/>
<evidence type="ECO:0000313" key="8">
    <source>
        <dbReference type="EMBL" id="CAL4160733.1"/>
    </source>
</evidence>
<evidence type="ECO:0000256" key="3">
    <source>
        <dbReference type="ARBA" id="ARBA00022771"/>
    </source>
</evidence>
<organism evidence="8 9">
    <name type="scientific">Meganyctiphanes norvegica</name>
    <name type="common">Northern krill</name>
    <name type="synonym">Thysanopoda norvegica</name>
    <dbReference type="NCBI Taxonomy" id="48144"/>
    <lineage>
        <taxon>Eukaryota</taxon>
        <taxon>Metazoa</taxon>
        <taxon>Ecdysozoa</taxon>
        <taxon>Arthropoda</taxon>
        <taxon>Crustacea</taxon>
        <taxon>Multicrustacea</taxon>
        <taxon>Malacostraca</taxon>
        <taxon>Eumalacostraca</taxon>
        <taxon>Eucarida</taxon>
        <taxon>Euphausiacea</taxon>
        <taxon>Euphausiidae</taxon>
        <taxon>Meganyctiphanes</taxon>
    </lineage>
</organism>
<feature type="compositionally biased region" description="Polar residues" evidence="6">
    <location>
        <begin position="525"/>
        <end position="541"/>
    </location>
</feature>
<dbReference type="GO" id="GO:0005634">
    <property type="term" value="C:nucleus"/>
    <property type="evidence" value="ECO:0007669"/>
    <property type="project" value="TreeGrafter"/>
</dbReference>
<evidence type="ECO:0000256" key="1">
    <source>
        <dbReference type="ARBA" id="ARBA00022723"/>
    </source>
</evidence>
<keyword evidence="4" id="KW-0862">Zinc</keyword>
<dbReference type="SUPFAM" id="SSF46785">
    <property type="entry name" value="Winged helix' DNA-binding domain"/>
    <property type="match status" value="1"/>
</dbReference>
<dbReference type="InterPro" id="IPR036390">
    <property type="entry name" value="WH_DNA-bd_sf"/>
</dbReference>
<keyword evidence="2" id="KW-0677">Repeat</keyword>
<dbReference type="GO" id="GO:0008270">
    <property type="term" value="F:zinc ion binding"/>
    <property type="evidence" value="ECO:0007669"/>
    <property type="project" value="UniProtKB-KW"/>
</dbReference>
<dbReference type="Proteomes" id="UP001497623">
    <property type="component" value="Unassembled WGS sequence"/>
</dbReference>
<dbReference type="PROSITE" id="PS50157">
    <property type="entry name" value="ZINC_FINGER_C2H2_2"/>
    <property type="match status" value="4"/>
</dbReference>
<dbReference type="PANTHER" id="PTHR24409:SF295">
    <property type="entry name" value="AZ2-RELATED"/>
    <property type="match status" value="1"/>
</dbReference>
<evidence type="ECO:0000313" key="9">
    <source>
        <dbReference type="Proteomes" id="UP001497623"/>
    </source>
</evidence>
<reference evidence="8 9" key="1">
    <citation type="submission" date="2024-05" db="EMBL/GenBank/DDBJ databases">
        <authorList>
            <person name="Wallberg A."/>
        </authorList>
    </citation>
    <scope>NUCLEOTIDE SEQUENCE [LARGE SCALE GENOMIC DNA]</scope>
</reference>
<proteinExistence type="predicted"/>
<name>A0AAV2S3E1_MEGNR</name>
<dbReference type="InterPro" id="IPR003150">
    <property type="entry name" value="DNA-bd_RFX"/>
</dbReference>
<feature type="region of interest" description="Disordered" evidence="6">
    <location>
        <begin position="121"/>
        <end position="143"/>
    </location>
</feature>
<feature type="domain" description="C2H2-type" evidence="7">
    <location>
        <begin position="490"/>
        <end position="518"/>
    </location>
</feature>
<comment type="caution">
    <text evidence="8">The sequence shown here is derived from an EMBL/GenBank/DDBJ whole genome shotgun (WGS) entry which is preliminary data.</text>
</comment>
<feature type="compositionally biased region" description="Low complexity" evidence="6">
    <location>
        <begin position="129"/>
        <end position="142"/>
    </location>
</feature>
<evidence type="ECO:0000256" key="2">
    <source>
        <dbReference type="ARBA" id="ARBA00022737"/>
    </source>
</evidence>
<evidence type="ECO:0000256" key="6">
    <source>
        <dbReference type="SAM" id="MobiDB-lite"/>
    </source>
</evidence>
<feature type="region of interest" description="Disordered" evidence="6">
    <location>
        <begin position="515"/>
        <end position="542"/>
    </location>
</feature>
<dbReference type="SMART" id="SM00355">
    <property type="entry name" value="ZnF_C2H2"/>
    <property type="match status" value="7"/>
</dbReference>
<keyword evidence="1" id="KW-0479">Metal-binding</keyword>
<protein>
    <recommendedName>
        <fullName evidence="7">C2H2-type domain-containing protein</fullName>
    </recommendedName>
</protein>
<evidence type="ECO:0000256" key="5">
    <source>
        <dbReference type="PROSITE-ProRule" id="PRU00042"/>
    </source>
</evidence>
<dbReference type="GO" id="GO:0000981">
    <property type="term" value="F:DNA-binding transcription factor activity, RNA polymerase II-specific"/>
    <property type="evidence" value="ECO:0007669"/>
    <property type="project" value="TreeGrafter"/>
</dbReference>
<gene>
    <name evidence="8" type="ORF">MNOR_LOCUS32537</name>
</gene>
<dbReference type="PANTHER" id="PTHR24409">
    <property type="entry name" value="ZINC FINGER PROTEIN 142"/>
    <property type="match status" value="1"/>
</dbReference>
<feature type="domain" description="C2H2-type" evidence="7">
    <location>
        <begin position="704"/>
        <end position="731"/>
    </location>
</feature>